<keyword evidence="2" id="KW-1185">Reference proteome</keyword>
<sequence>MFGAFCGGLATPAKNRDTAKLFSTVSMLFRAAPATNKQRRGRQGTCRPRRRLCESHGEAQDLQMQSLSQVAAKVDRGLGRHCHPYISPRARERRRKRARGRKRHFCESPISRERMRINESHYKEYCVLSWLKEPEGNTFYVPRYPVLLVAPYNLHSKLYEVHQLQHHHLKVVMTRTSRNVP</sequence>
<evidence type="ECO:0000313" key="2">
    <source>
        <dbReference type="Proteomes" id="UP001586593"/>
    </source>
</evidence>
<comment type="caution">
    <text evidence="1">The sequence shown here is derived from an EMBL/GenBank/DDBJ whole genome shotgun (WGS) entry which is preliminary data.</text>
</comment>
<evidence type="ECO:0000313" key="1">
    <source>
        <dbReference type="EMBL" id="KAL1871319.1"/>
    </source>
</evidence>
<dbReference type="EMBL" id="JAZHXJ010000157">
    <property type="protein sequence ID" value="KAL1871319.1"/>
    <property type="molecule type" value="Genomic_DNA"/>
</dbReference>
<dbReference type="Proteomes" id="UP001586593">
    <property type="component" value="Unassembled WGS sequence"/>
</dbReference>
<protein>
    <submittedName>
        <fullName evidence="1">Uncharacterized protein</fullName>
    </submittedName>
</protein>
<name>A0ABR3X6D2_9PEZI</name>
<gene>
    <name evidence="1" type="ORF">VTK73DRAFT_2115</name>
</gene>
<reference evidence="1 2" key="1">
    <citation type="journal article" date="2024" name="Commun. Biol.">
        <title>Comparative genomic analysis of thermophilic fungi reveals convergent evolutionary adaptations and gene losses.</title>
        <authorList>
            <person name="Steindorff A.S."/>
            <person name="Aguilar-Pontes M.V."/>
            <person name="Robinson A.J."/>
            <person name="Andreopoulos B."/>
            <person name="LaButti K."/>
            <person name="Kuo A."/>
            <person name="Mondo S."/>
            <person name="Riley R."/>
            <person name="Otillar R."/>
            <person name="Haridas S."/>
            <person name="Lipzen A."/>
            <person name="Grimwood J."/>
            <person name="Schmutz J."/>
            <person name="Clum A."/>
            <person name="Reid I.D."/>
            <person name="Moisan M.C."/>
            <person name="Butler G."/>
            <person name="Nguyen T.T.M."/>
            <person name="Dewar K."/>
            <person name="Conant G."/>
            <person name="Drula E."/>
            <person name="Henrissat B."/>
            <person name="Hansel C."/>
            <person name="Singer S."/>
            <person name="Hutchinson M.I."/>
            <person name="de Vries R.P."/>
            <person name="Natvig D.O."/>
            <person name="Powell A.J."/>
            <person name="Tsang A."/>
            <person name="Grigoriev I.V."/>
        </authorList>
    </citation>
    <scope>NUCLEOTIDE SEQUENCE [LARGE SCALE GENOMIC DNA]</scope>
    <source>
        <strain evidence="1 2">ATCC 24622</strain>
    </source>
</reference>
<accession>A0ABR3X6D2</accession>
<organism evidence="1 2">
    <name type="scientific">Phialemonium thermophilum</name>
    <dbReference type="NCBI Taxonomy" id="223376"/>
    <lineage>
        <taxon>Eukaryota</taxon>
        <taxon>Fungi</taxon>
        <taxon>Dikarya</taxon>
        <taxon>Ascomycota</taxon>
        <taxon>Pezizomycotina</taxon>
        <taxon>Sordariomycetes</taxon>
        <taxon>Sordariomycetidae</taxon>
        <taxon>Cephalothecales</taxon>
        <taxon>Cephalothecaceae</taxon>
        <taxon>Phialemonium</taxon>
    </lineage>
</organism>
<proteinExistence type="predicted"/>